<dbReference type="RefSeq" id="WP_099977541.1">
    <property type="nucleotide sequence ID" value="NZ_PESN01000002.1"/>
</dbReference>
<feature type="region of interest" description="Disordered" evidence="1">
    <location>
        <begin position="43"/>
        <end position="65"/>
    </location>
</feature>
<accession>A0A2G9ID80</accession>
<protein>
    <submittedName>
        <fullName evidence="2">Uncharacterized protein</fullName>
    </submittedName>
</protein>
<dbReference type="EMBL" id="PESN01000002">
    <property type="protein sequence ID" value="PIN27719.1"/>
    <property type="molecule type" value="Genomic_DNA"/>
</dbReference>
<organism evidence="2 3">
    <name type="scientific">Prevotella intermedia</name>
    <dbReference type="NCBI Taxonomy" id="28131"/>
    <lineage>
        <taxon>Bacteria</taxon>
        <taxon>Pseudomonadati</taxon>
        <taxon>Bacteroidota</taxon>
        <taxon>Bacteroidia</taxon>
        <taxon>Bacteroidales</taxon>
        <taxon>Prevotellaceae</taxon>
        <taxon>Prevotella</taxon>
    </lineage>
</organism>
<dbReference type="Proteomes" id="UP000230500">
    <property type="component" value="Unassembled WGS sequence"/>
</dbReference>
<evidence type="ECO:0000313" key="2">
    <source>
        <dbReference type="EMBL" id="PIN27719.1"/>
    </source>
</evidence>
<sequence length="65" mass="7627">MERIYTLYNIGASNVAFRNSKVCWQNYVYKRFGIDKKGCKTKKEVPFQQQTGNSSSSKSKNRRKK</sequence>
<evidence type="ECO:0000313" key="3">
    <source>
        <dbReference type="Proteomes" id="UP000230500"/>
    </source>
</evidence>
<gene>
    <name evidence="2" type="ORF">CUC04_10285</name>
</gene>
<name>A0A2G9ID80_PREIN</name>
<dbReference type="AlphaFoldDB" id="A0A2G9ID80"/>
<proteinExistence type="predicted"/>
<evidence type="ECO:0000256" key="1">
    <source>
        <dbReference type="SAM" id="MobiDB-lite"/>
    </source>
</evidence>
<comment type="caution">
    <text evidence="2">The sequence shown here is derived from an EMBL/GenBank/DDBJ whole genome shotgun (WGS) entry which is preliminary data.</text>
</comment>
<reference evidence="2 3" key="1">
    <citation type="submission" date="2017-11" db="EMBL/GenBank/DDBJ databases">
        <title>Genome sequencing of Prevotella intermedia KCOM 2069.</title>
        <authorList>
            <person name="Kook J.-K."/>
            <person name="Park S.-N."/>
            <person name="Lim Y.K."/>
        </authorList>
    </citation>
    <scope>NUCLEOTIDE SEQUENCE [LARGE SCALE GENOMIC DNA]</scope>
    <source>
        <strain evidence="2 3">KCOM 2069</strain>
    </source>
</reference>